<sequence>MAWALTSILISNSVALAEWLRRVPAKYMGFSCESLNLSVWSGSCIYLLSKDYGIANTMAVPLDFGDGAKKKKPKPVLSNGEFTAYKGALAPVNSSFHVKFSSGDCRCGAITGLRGQPTTISLYQDKGQRLILHG</sequence>
<dbReference type="EMBL" id="JBBPBN010000012">
    <property type="protein sequence ID" value="KAK9027780.1"/>
    <property type="molecule type" value="Genomic_DNA"/>
</dbReference>
<proteinExistence type="predicted"/>
<keyword evidence="3" id="KW-1185">Reference proteome</keyword>
<accession>A0ABR2SRB6</accession>
<evidence type="ECO:0000256" key="1">
    <source>
        <dbReference type="SAM" id="SignalP"/>
    </source>
</evidence>
<evidence type="ECO:0000313" key="3">
    <source>
        <dbReference type="Proteomes" id="UP001396334"/>
    </source>
</evidence>
<dbReference type="Proteomes" id="UP001396334">
    <property type="component" value="Unassembled WGS sequence"/>
</dbReference>
<protein>
    <submittedName>
        <fullName evidence="2">Uncharacterized protein</fullName>
    </submittedName>
</protein>
<reference evidence="2 3" key="1">
    <citation type="journal article" date="2024" name="G3 (Bethesda)">
        <title>Genome assembly of Hibiscus sabdariffa L. provides insights into metabolisms of medicinal natural products.</title>
        <authorList>
            <person name="Kim T."/>
        </authorList>
    </citation>
    <scope>NUCLEOTIDE SEQUENCE [LARGE SCALE GENOMIC DNA]</scope>
    <source>
        <strain evidence="2">TK-2024</strain>
        <tissue evidence="2">Old leaves</tissue>
    </source>
</reference>
<keyword evidence="1" id="KW-0732">Signal</keyword>
<evidence type="ECO:0000313" key="2">
    <source>
        <dbReference type="EMBL" id="KAK9027780.1"/>
    </source>
</evidence>
<organism evidence="2 3">
    <name type="scientific">Hibiscus sabdariffa</name>
    <name type="common">roselle</name>
    <dbReference type="NCBI Taxonomy" id="183260"/>
    <lineage>
        <taxon>Eukaryota</taxon>
        <taxon>Viridiplantae</taxon>
        <taxon>Streptophyta</taxon>
        <taxon>Embryophyta</taxon>
        <taxon>Tracheophyta</taxon>
        <taxon>Spermatophyta</taxon>
        <taxon>Magnoliopsida</taxon>
        <taxon>eudicotyledons</taxon>
        <taxon>Gunneridae</taxon>
        <taxon>Pentapetalae</taxon>
        <taxon>rosids</taxon>
        <taxon>malvids</taxon>
        <taxon>Malvales</taxon>
        <taxon>Malvaceae</taxon>
        <taxon>Malvoideae</taxon>
        <taxon>Hibiscus</taxon>
    </lineage>
</organism>
<comment type="caution">
    <text evidence="2">The sequence shown here is derived from an EMBL/GenBank/DDBJ whole genome shotgun (WGS) entry which is preliminary data.</text>
</comment>
<name>A0ABR2SRB6_9ROSI</name>
<feature type="signal peptide" evidence="1">
    <location>
        <begin position="1"/>
        <end position="17"/>
    </location>
</feature>
<feature type="chain" id="PRO_5045438513" evidence="1">
    <location>
        <begin position="18"/>
        <end position="134"/>
    </location>
</feature>
<gene>
    <name evidence="2" type="ORF">V6N11_067603</name>
</gene>